<dbReference type="InterPro" id="IPR006528">
    <property type="entry name" value="Phage_head_morphogenesis_dom"/>
</dbReference>
<dbReference type="AlphaFoldDB" id="A0A1G7MZY2"/>
<dbReference type="Pfam" id="PF04233">
    <property type="entry name" value="Phage_Mu_F"/>
    <property type="match status" value="1"/>
</dbReference>
<organism evidence="2 3">
    <name type="scientific">Salipiger thiooxidans</name>
    <dbReference type="NCBI Taxonomy" id="282683"/>
    <lineage>
        <taxon>Bacteria</taxon>
        <taxon>Pseudomonadati</taxon>
        <taxon>Pseudomonadota</taxon>
        <taxon>Alphaproteobacteria</taxon>
        <taxon>Rhodobacterales</taxon>
        <taxon>Roseobacteraceae</taxon>
        <taxon>Salipiger</taxon>
    </lineage>
</organism>
<proteinExistence type="predicted"/>
<feature type="domain" description="Phage head morphogenesis" evidence="1">
    <location>
        <begin position="59"/>
        <end position="176"/>
    </location>
</feature>
<dbReference type="STRING" id="282683.SAMN04488105_1477"/>
<name>A0A1G7MZY2_9RHOB</name>
<gene>
    <name evidence="2" type="ORF">SAMN04488105_1477</name>
</gene>
<keyword evidence="3" id="KW-1185">Reference proteome</keyword>
<reference evidence="3" key="1">
    <citation type="submission" date="2016-10" db="EMBL/GenBank/DDBJ databases">
        <authorList>
            <person name="Varghese N."/>
            <person name="Submissions S."/>
        </authorList>
    </citation>
    <scope>NUCLEOTIDE SEQUENCE [LARGE SCALE GENOMIC DNA]</scope>
    <source>
        <strain evidence="3">DSM 10146</strain>
    </source>
</reference>
<accession>A0A1G7MZY2</accession>
<dbReference type="OrthoDB" id="9813502at2"/>
<dbReference type="EMBL" id="FNAV01000047">
    <property type="protein sequence ID" value="SDF67353.1"/>
    <property type="molecule type" value="Genomic_DNA"/>
</dbReference>
<evidence type="ECO:0000313" key="2">
    <source>
        <dbReference type="EMBL" id="SDF67353.1"/>
    </source>
</evidence>
<dbReference type="Proteomes" id="UP000198994">
    <property type="component" value="Unassembled WGS sequence"/>
</dbReference>
<evidence type="ECO:0000259" key="1">
    <source>
        <dbReference type="Pfam" id="PF04233"/>
    </source>
</evidence>
<protein>
    <submittedName>
        <fullName evidence="2">Phage Mu protein F like protein</fullName>
    </submittedName>
</protein>
<dbReference type="RefSeq" id="WP_089964257.1">
    <property type="nucleotide sequence ID" value="NZ_FNAV01000047.1"/>
</dbReference>
<sequence length="273" mass="30728">MADLAVVFRRPFRQQVAAFRLRLRHLVPTSRWDDLRKQQHDRAFVVAGATKADLLADLAASVDKAISEGTSLEEFRRDFRATVERHGWHGWTGEGRAAGEAWRTRVIYRTNMRTSYMAGRFAQLTEGNFRFWIYFHGGSAEPRILHLSWNGIALPPDHPFWRARFPPNEWGCSCYVSGARTEAGVRRLGGDPAKPLPADWQAIDPRTGEPQGVGKGWGYAPGASVVDELLEIVRGKIEHLPPEIARPFVDDLAERFQDSELGRMLRDIAAGLG</sequence>
<evidence type="ECO:0000313" key="3">
    <source>
        <dbReference type="Proteomes" id="UP000198994"/>
    </source>
</evidence>